<sequence length="65" mass="6835">TGSTRSADKSNILVSNSFNILEKLSSTINESDSEDVDEELLVAHDGKVTSNVPGASTPVNEVSND</sequence>
<proteinExistence type="predicted"/>
<dbReference type="AlphaFoldDB" id="A0A6L2NWL7"/>
<dbReference type="EMBL" id="BKCJ010010029">
    <property type="protein sequence ID" value="GEU89749.1"/>
    <property type="molecule type" value="Genomic_DNA"/>
</dbReference>
<feature type="non-terminal residue" evidence="1">
    <location>
        <position position="1"/>
    </location>
</feature>
<protein>
    <submittedName>
        <fullName evidence="1">Uncharacterized protein</fullName>
    </submittedName>
</protein>
<organism evidence="1">
    <name type="scientific">Tanacetum cinerariifolium</name>
    <name type="common">Dalmatian daisy</name>
    <name type="synonym">Chrysanthemum cinerariifolium</name>
    <dbReference type="NCBI Taxonomy" id="118510"/>
    <lineage>
        <taxon>Eukaryota</taxon>
        <taxon>Viridiplantae</taxon>
        <taxon>Streptophyta</taxon>
        <taxon>Embryophyta</taxon>
        <taxon>Tracheophyta</taxon>
        <taxon>Spermatophyta</taxon>
        <taxon>Magnoliopsida</taxon>
        <taxon>eudicotyledons</taxon>
        <taxon>Gunneridae</taxon>
        <taxon>Pentapetalae</taxon>
        <taxon>asterids</taxon>
        <taxon>campanulids</taxon>
        <taxon>Asterales</taxon>
        <taxon>Asteraceae</taxon>
        <taxon>Asteroideae</taxon>
        <taxon>Anthemideae</taxon>
        <taxon>Anthemidinae</taxon>
        <taxon>Tanacetum</taxon>
    </lineage>
</organism>
<gene>
    <name evidence="1" type="ORF">Tci_061727</name>
</gene>
<name>A0A6L2NWL7_TANCI</name>
<accession>A0A6L2NWL7</accession>
<evidence type="ECO:0000313" key="1">
    <source>
        <dbReference type="EMBL" id="GEU89749.1"/>
    </source>
</evidence>
<reference evidence="1" key="1">
    <citation type="journal article" date="2019" name="Sci. Rep.">
        <title>Draft genome of Tanacetum cinerariifolium, the natural source of mosquito coil.</title>
        <authorList>
            <person name="Yamashiro T."/>
            <person name="Shiraishi A."/>
            <person name="Satake H."/>
            <person name="Nakayama K."/>
        </authorList>
    </citation>
    <scope>NUCLEOTIDE SEQUENCE</scope>
</reference>
<comment type="caution">
    <text evidence="1">The sequence shown here is derived from an EMBL/GenBank/DDBJ whole genome shotgun (WGS) entry which is preliminary data.</text>
</comment>